<dbReference type="AlphaFoldDB" id="A0A9P7Z8S8"/>
<sequence length="205" mass="22895">MSIICSKRCSLRINNAYIPSSRAALDQVDVCVSLRGWFLACASKPLVSSDSWLVFSNRSPAFHTRPGVFLHPFLRYFSAGVNKGDCWLPILATSNWKIEQYGCPRGDLNLTTAKRYASHKLAASYRADRCLEAGISERAFEKPGSYQVVYHQVLAQALRQYLLVRSQSTSILTQDALQPTGVGILYHLSKLSVGQSENHRDFLGH</sequence>
<evidence type="ECO:0000313" key="1">
    <source>
        <dbReference type="EMBL" id="KAG9247387.1"/>
    </source>
</evidence>
<dbReference type="Proteomes" id="UP000887226">
    <property type="component" value="Unassembled WGS sequence"/>
</dbReference>
<keyword evidence="2" id="KW-1185">Reference proteome</keyword>
<gene>
    <name evidence="1" type="ORF">BJ878DRAFT_185905</name>
</gene>
<accession>A0A9P7Z8S8</accession>
<comment type="caution">
    <text evidence="1">The sequence shown here is derived from an EMBL/GenBank/DDBJ whole genome shotgun (WGS) entry which is preliminary data.</text>
</comment>
<evidence type="ECO:0000313" key="2">
    <source>
        <dbReference type="Proteomes" id="UP000887226"/>
    </source>
</evidence>
<name>A0A9P7Z8S8_9HELO</name>
<proteinExistence type="predicted"/>
<reference evidence="1" key="1">
    <citation type="journal article" date="2021" name="IMA Fungus">
        <title>Genomic characterization of three marine fungi, including Emericellopsis atlantica sp. nov. with signatures of a generalist lifestyle and marine biomass degradation.</title>
        <authorList>
            <person name="Hagestad O.C."/>
            <person name="Hou L."/>
            <person name="Andersen J.H."/>
            <person name="Hansen E.H."/>
            <person name="Altermark B."/>
            <person name="Li C."/>
            <person name="Kuhnert E."/>
            <person name="Cox R.J."/>
            <person name="Crous P.W."/>
            <person name="Spatafora J.W."/>
            <person name="Lail K."/>
            <person name="Amirebrahimi M."/>
            <person name="Lipzen A."/>
            <person name="Pangilinan J."/>
            <person name="Andreopoulos W."/>
            <person name="Hayes R.D."/>
            <person name="Ng V."/>
            <person name="Grigoriev I.V."/>
            <person name="Jackson S.A."/>
            <person name="Sutton T.D.S."/>
            <person name="Dobson A.D.W."/>
            <person name="Rama T."/>
        </authorList>
    </citation>
    <scope>NUCLEOTIDE SEQUENCE</scope>
    <source>
        <strain evidence="1">TRa3180A</strain>
    </source>
</reference>
<protein>
    <submittedName>
        <fullName evidence="1">Uncharacterized protein</fullName>
    </submittedName>
</protein>
<dbReference type="EMBL" id="MU253773">
    <property type="protein sequence ID" value="KAG9247387.1"/>
    <property type="molecule type" value="Genomic_DNA"/>
</dbReference>
<organism evidence="1 2">
    <name type="scientific">Calycina marina</name>
    <dbReference type="NCBI Taxonomy" id="1763456"/>
    <lineage>
        <taxon>Eukaryota</taxon>
        <taxon>Fungi</taxon>
        <taxon>Dikarya</taxon>
        <taxon>Ascomycota</taxon>
        <taxon>Pezizomycotina</taxon>
        <taxon>Leotiomycetes</taxon>
        <taxon>Helotiales</taxon>
        <taxon>Pezizellaceae</taxon>
        <taxon>Calycina</taxon>
    </lineage>
</organism>